<accession>A0A6A4SG14</accession>
<gene>
    <name evidence="1" type="ORF">F2P81_015363</name>
</gene>
<protein>
    <submittedName>
        <fullName evidence="1">Uncharacterized protein</fullName>
    </submittedName>
</protein>
<organism evidence="1 2">
    <name type="scientific">Scophthalmus maximus</name>
    <name type="common">Turbot</name>
    <name type="synonym">Psetta maxima</name>
    <dbReference type="NCBI Taxonomy" id="52904"/>
    <lineage>
        <taxon>Eukaryota</taxon>
        <taxon>Metazoa</taxon>
        <taxon>Chordata</taxon>
        <taxon>Craniata</taxon>
        <taxon>Vertebrata</taxon>
        <taxon>Euteleostomi</taxon>
        <taxon>Actinopterygii</taxon>
        <taxon>Neopterygii</taxon>
        <taxon>Teleostei</taxon>
        <taxon>Neoteleostei</taxon>
        <taxon>Acanthomorphata</taxon>
        <taxon>Carangaria</taxon>
        <taxon>Pleuronectiformes</taxon>
        <taxon>Pleuronectoidei</taxon>
        <taxon>Scophthalmidae</taxon>
        <taxon>Scophthalmus</taxon>
    </lineage>
</organism>
<evidence type="ECO:0000313" key="1">
    <source>
        <dbReference type="EMBL" id="KAF0033073.1"/>
    </source>
</evidence>
<comment type="caution">
    <text evidence="1">The sequence shown here is derived from an EMBL/GenBank/DDBJ whole genome shotgun (WGS) entry which is preliminary data.</text>
</comment>
<evidence type="ECO:0000313" key="2">
    <source>
        <dbReference type="Proteomes" id="UP000438429"/>
    </source>
</evidence>
<sequence>MMAKNINTKMSTMMEMVSERWTVSVCEEEEEEEQLRQPVKRVRRRSAAVGSGAARLLPLPPPPLSPKQEAKVYLLSPSCFSTWFKLSSLRLPQQRNLNYPSKCNVLNLRTSVRFEENTQRRKTSRT</sequence>
<dbReference type="EMBL" id="VEVO01000013">
    <property type="protein sequence ID" value="KAF0033073.1"/>
    <property type="molecule type" value="Genomic_DNA"/>
</dbReference>
<dbReference type="AlphaFoldDB" id="A0A6A4SG14"/>
<reference evidence="1 2" key="1">
    <citation type="submission" date="2019-06" db="EMBL/GenBank/DDBJ databases">
        <title>Draft genomes of female and male turbot (Scophthalmus maximus).</title>
        <authorList>
            <person name="Xu H."/>
            <person name="Xu X.-W."/>
            <person name="Shao C."/>
            <person name="Chen S."/>
        </authorList>
    </citation>
    <scope>NUCLEOTIDE SEQUENCE [LARGE SCALE GENOMIC DNA]</scope>
    <source>
        <strain evidence="1">Ysfricsl-2016a</strain>
        <tissue evidence="1">Blood</tissue>
    </source>
</reference>
<name>A0A6A4SG14_SCOMX</name>
<proteinExistence type="predicted"/>
<dbReference type="Proteomes" id="UP000438429">
    <property type="component" value="Unassembled WGS sequence"/>
</dbReference>